<gene>
    <name evidence="1" type="ORF">COT49_02565</name>
</gene>
<name>A0A2H0XFQ6_UNCKA</name>
<dbReference type="PANTHER" id="PTHR43783:SF1">
    <property type="entry name" value="UDP-N-ACETYLGLUCOSAMINE 1-CARBOXYVINYLTRANSFERASE"/>
    <property type="match status" value="1"/>
</dbReference>
<organism evidence="1 2">
    <name type="scientific">candidate division WWE3 bacterium CG08_land_8_20_14_0_20_40_13</name>
    <dbReference type="NCBI Taxonomy" id="1975084"/>
    <lineage>
        <taxon>Bacteria</taxon>
        <taxon>Katanobacteria</taxon>
    </lineage>
</organism>
<accession>A0A2H0XFQ6</accession>
<evidence type="ECO:0000313" key="1">
    <source>
        <dbReference type="EMBL" id="PIS22948.1"/>
    </source>
</evidence>
<evidence type="ECO:0008006" key="3">
    <source>
        <dbReference type="Google" id="ProtNLM"/>
    </source>
</evidence>
<dbReference type="EMBL" id="PEYT01000023">
    <property type="protein sequence ID" value="PIS22948.1"/>
    <property type="molecule type" value="Genomic_DNA"/>
</dbReference>
<dbReference type="Proteomes" id="UP000230340">
    <property type="component" value="Unassembled WGS sequence"/>
</dbReference>
<sequence length="405" mass="44729">MTGVVQGGVALKGEILVPGSVSESTALIALAAFSKSSPSLKNIPEAIGIKTLNEILEKKYEDGVISLDISYDIEPLFAIPPILYRGFSVALNYQNDIPKEFREFIDILLLFNDAKEINKNSYIVKRSSITDKFTIDLKRHGPDAALFSVLLAISHGAFATLLNYPGDPRFLSFLKALEQVGGSILYNDGDNTQSVSVSLQPPFEFSLNTVVSYSLYKAAFFSLAAVATGGAVNLRNVNASEFTPFIAKLLKWGVSVESNQSSELRVWGPLSNKNISDNIEIKSYPGFIPSWGYLALVFLTCFPGNSNLIFPKEYFPQELIKELNRLGGQLDFSLAPGNFCVAIRGQNLKPGRKILLDNREHLLPLLLLSLLIPGRTTFINFEIMRYYYPDVLDLLIRLGAKIEVS</sequence>
<proteinExistence type="predicted"/>
<dbReference type="AlphaFoldDB" id="A0A2H0XFQ6"/>
<protein>
    <recommendedName>
        <fullName evidence="3">Enolpyruvate transferase domain-containing protein</fullName>
    </recommendedName>
</protein>
<dbReference type="InterPro" id="IPR013792">
    <property type="entry name" value="RNA3'P_cycl/enolpyr_Trfase_a/b"/>
</dbReference>
<evidence type="ECO:0000313" key="2">
    <source>
        <dbReference type="Proteomes" id="UP000230340"/>
    </source>
</evidence>
<dbReference type="GO" id="GO:0016765">
    <property type="term" value="F:transferase activity, transferring alkyl or aryl (other than methyl) groups"/>
    <property type="evidence" value="ECO:0007669"/>
    <property type="project" value="InterPro"/>
</dbReference>
<reference evidence="2" key="1">
    <citation type="submission" date="2017-09" db="EMBL/GenBank/DDBJ databases">
        <title>Depth-based differentiation of microbial function through sediment-hosted aquifers and enrichment of novel symbionts in the deep terrestrial subsurface.</title>
        <authorList>
            <person name="Probst A.J."/>
            <person name="Ladd B."/>
            <person name="Jarett J.K."/>
            <person name="Geller-Mcgrath D.E."/>
            <person name="Sieber C.M.K."/>
            <person name="Emerson J.B."/>
            <person name="Anantharaman K."/>
            <person name="Thomas B.C."/>
            <person name="Malmstrom R."/>
            <person name="Stieglmeier M."/>
            <person name="Klingl A."/>
            <person name="Woyke T."/>
            <person name="Ryan C.M."/>
            <person name="Banfield J.F."/>
        </authorList>
    </citation>
    <scope>NUCLEOTIDE SEQUENCE [LARGE SCALE GENOMIC DNA]</scope>
</reference>
<dbReference type="InterPro" id="IPR036968">
    <property type="entry name" value="Enolpyruvate_Tfrase_sf"/>
</dbReference>
<dbReference type="Gene3D" id="3.65.10.10">
    <property type="entry name" value="Enolpyruvate transferase domain"/>
    <property type="match status" value="1"/>
</dbReference>
<comment type="caution">
    <text evidence="1">The sequence shown here is derived from an EMBL/GenBank/DDBJ whole genome shotgun (WGS) entry which is preliminary data.</text>
</comment>
<dbReference type="SUPFAM" id="SSF55205">
    <property type="entry name" value="EPT/RTPC-like"/>
    <property type="match status" value="1"/>
</dbReference>
<dbReference type="PANTHER" id="PTHR43783">
    <property type="entry name" value="UDP-N-ACETYLGLUCOSAMINE 1-CARBOXYVINYLTRANSFERASE"/>
    <property type="match status" value="1"/>
</dbReference>
<dbReference type="InterPro" id="IPR050068">
    <property type="entry name" value="MurA_subfamily"/>
</dbReference>